<keyword evidence="2" id="KW-0732">Signal</keyword>
<dbReference type="EMBL" id="LAXJ01000009">
    <property type="protein sequence ID" value="KRS12524.1"/>
    <property type="molecule type" value="Genomic_DNA"/>
</dbReference>
<dbReference type="PATRIC" id="fig|1641875.4.peg.4529"/>
<dbReference type="InterPro" id="IPR011935">
    <property type="entry name" value="CHP02231"/>
</dbReference>
<dbReference type="AlphaFoldDB" id="A0A0T5NUL0"/>
<dbReference type="InterPro" id="IPR025554">
    <property type="entry name" value="DUF4140"/>
</dbReference>
<feature type="coiled-coil region" evidence="1">
    <location>
        <begin position="171"/>
        <end position="198"/>
    </location>
</feature>
<feature type="chain" id="PRO_5006663930" description="Mucoidy inhibitor MuiA family protein" evidence="2">
    <location>
        <begin position="19"/>
        <end position="545"/>
    </location>
</feature>
<dbReference type="InterPro" id="IPR037291">
    <property type="entry name" value="DUF4139"/>
</dbReference>
<dbReference type="OrthoDB" id="580912at2"/>
<keyword evidence="6" id="KW-1185">Reference proteome</keyword>
<reference evidence="5 6" key="1">
    <citation type="submission" date="2015-04" db="EMBL/GenBank/DDBJ databases">
        <title>The draft genome sequence of Roseovarius sp.R12b.</title>
        <authorList>
            <person name="Li G."/>
            <person name="Lai Q."/>
            <person name="Shao Z."/>
            <person name="Yan P."/>
        </authorList>
    </citation>
    <scope>NUCLEOTIDE SEQUENCE [LARGE SCALE GENOMIC DNA]</scope>
    <source>
        <strain evidence="5 6">R12B</strain>
    </source>
</reference>
<dbReference type="Pfam" id="PF13600">
    <property type="entry name" value="DUF4140"/>
    <property type="match status" value="1"/>
</dbReference>
<sequence>MRSLSLIILAALPFPALAEDFALTSDVGAVTLYPQGATVTRQVPYSIPAGQHQLILTDLPRSTPLASVRVAVEGAAMGSVTARRDFVPPRTEEETAALQAARAEVERLEDELRDARAAVETIRLEAEAARARVAFLEKLGEGEGVTALDIAALRDLSAMIGEETLAALRTAQDAERRADAVARSLEDLEDELTRAKQAEAALVPEDEDRAMLAVAVSAEAAAEGVLTVTYNTEAAGWEPVYDLRLDRKSGALTLERGAYVAQSTGENWQAAELTLSTVRPSEQTAPSEVWPWLRRIYNEPPLQPVPLARSAPESDMAAGAQMEEAMAVSPEPIVAKADFDGLSVSYSYPGKVGVATGADRVRLALGTLDIQAETVAKAVPLNDLSAFLVAEFTNDTGEVILPTAEASFYLDGRFVGQRYMEMIPAGDEAELSFGPIDGLRLTRTVEDRAEGDRGVISKSNRIAETVRIEIENLTGEAWPLRVLDRVPVSEQEDLEITWDATPTPVEERVDDKRGVLAWEFELGAGERQEIRLSHTIKWPDGMVLR</sequence>
<evidence type="ECO:0008006" key="7">
    <source>
        <dbReference type="Google" id="ProtNLM"/>
    </source>
</evidence>
<keyword evidence="1" id="KW-0175">Coiled coil</keyword>
<dbReference type="NCBIfam" id="TIGR02231">
    <property type="entry name" value="mucoidy inhibitor MuiA family protein"/>
    <property type="match status" value="1"/>
</dbReference>
<dbReference type="Pfam" id="PF13598">
    <property type="entry name" value="DUF4139"/>
    <property type="match status" value="1"/>
</dbReference>
<feature type="domain" description="DUF4140" evidence="4">
    <location>
        <begin position="30"/>
        <end position="135"/>
    </location>
</feature>
<name>A0A0T5NUL0_9RHOB</name>
<protein>
    <recommendedName>
        <fullName evidence="7">Mucoidy inhibitor MuiA family protein</fullName>
    </recommendedName>
</protein>
<evidence type="ECO:0000313" key="5">
    <source>
        <dbReference type="EMBL" id="KRS12524.1"/>
    </source>
</evidence>
<evidence type="ECO:0000256" key="1">
    <source>
        <dbReference type="SAM" id="Coils"/>
    </source>
</evidence>
<evidence type="ECO:0000313" key="6">
    <source>
        <dbReference type="Proteomes" id="UP000051295"/>
    </source>
</evidence>
<dbReference type="PANTHER" id="PTHR31005:SF8">
    <property type="entry name" value="DUF4139 DOMAIN-CONTAINING PROTEIN"/>
    <property type="match status" value="1"/>
</dbReference>
<organism evidence="5 6">
    <name type="scientific">Roseovarius atlanticus</name>
    <dbReference type="NCBI Taxonomy" id="1641875"/>
    <lineage>
        <taxon>Bacteria</taxon>
        <taxon>Pseudomonadati</taxon>
        <taxon>Pseudomonadota</taxon>
        <taxon>Alphaproteobacteria</taxon>
        <taxon>Rhodobacterales</taxon>
        <taxon>Roseobacteraceae</taxon>
        <taxon>Roseovarius</taxon>
    </lineage>
</organism>
<accession>A0A0T5NUL0</accession>
<dbReference type="Proteomes" id="UP000051295">
    <property type="component" value="Unassembled WGS sequence"/>
</dbReference>
<comment type="caution">
    <text evidence="5">The sequence shown here is derived from an EMBL/GenBank/DDBJ whole genome shotgun (WGS) entry which is preliminary data.</text>
</comment>
<feature type="signal peptide" evidence="2">
    <location>
        <begin position="1"/>
        <end position="18"/>
    </location>
</feature>
<feature type="domain" description="DUF4139" evidence="3">
    <location>
        <begin position="226"/>
        <end position="539"/>
    </location>
</feature>
<gene>
    <name evidence="5" type="ORF">XM53_10540</name>
</gene>
<evidence type="ECO:0000259" key="3">
    <source>
        <dbReference type="Pfam" id="PF13598"/>
    </source>
</evidence>
<dbReference type="PANTHER" id="PTHR31005">
    <property type="entry name" value="DUF4139 DOMAIN-CONTAINING PROTEIN"/>
    <property type="match status" value="1"/>
</dbReference>
<feature type="coiled-coil region" evidence="1">
    <location>
        <begin position="91"/>
        <end position="139"/>
    </location>
</feature>
<proteinExistence type="predicted"/>
<dbReference type="RefSeq" id="WP_057793073.1">
    <property type="nucleotide sequence ID" value="NZ_LAXJ01000009.1"/>
</dbReference>
<evidence type="ECO:0000259" key="4">
    <source>
        <dbReference type="Pfam" id="PF13600"/>
    </source>
</evidence>
<evidence type="ECO:0000256" key="2">
    <source>
        <dbReference type="SAM" id="SignalP"/>
    </source>
</evidence>